<evidence type="ECO:0000256" key="2">
    <source>
        <dbReference type="ARBA" id="ARBA00022448"/>
    </source>
</evidence>
<keyword evidence="2" id="KW-0813">Transport</keyword>
<evidence type="ECO:0000313" key="8">
    <source>
        <dbReference type="EMBL" id="CAG4993716.1"/>
    </source>
</evidence>
<organism evidence="8 9">
    <name type="scientific">Parnassius apollo</name>
    <name type="common">Apollo butterfly</name>
    <name type="synonym">Papilio apollo</name>
    <dbReference type="NCBI Taxonomy" id="110799"/>
    <lineage>
        <taxon>Eukaryota</taxon>
        <taxon>Metazoa</taxon>
        <taxon>Ecdysozoa</taxon>
        <taxon>Arthropoda</taxon>
        <taxon>Hexapoda</taxon>
        <taxon>Insecta</taxon>
        <taxon>Pterygota</taxon>
        <taxon>Neoptera</taxon>
        <taxon>Endopterygota</taxon>
        <taxon>Lepidoptera</taxon>
        <taxon>Glossata</taxon>
        <taxon>Ditrysia</taxon>
        <taxon>Papilionoidea</taxon>
        <taxon>Papilionidae</taxon>
        <taxon>Parnassiinae</taxon>
        <taxon>Parnassini</taxon>
        <taxon>Parnassius</taxon>
        <taxon>Parnassius</taxon>
    </lineage>
</organism>
<dbReference type="OrthoDB" id="6920000at2759"/>
<feature type="domain" description="VPS13-like middle region" evidence="7">
    <location>
        <begin position="1070"/>
        <end position="1620"/>
    </location>
</feature>
<feature type="domain" description="VPS13-like middle region" evidence="7">
    <location>
        <begin position="1974"/>
        <end position="2155"/>
    </location>
</feature>
<feature type="region of interest" description="Disordered" evidence="4">
    <location>
        <begin position="1836"/>
        <end position="1862"/>
    </location>
</feature>
<feature type="compositionally biased region" description="Basic residues" evidence="4">
    <location>
        <begin position="1910"/>
        <end position="1921"/>
    </location>
</feature>
<proteinExistence type="inferred from homology"/>
<dbReference type="EMBL" id="CAJQZP010000885">
    <property type="protein sequence ID" value="CAG4993716.1"/>
    <property type="molecule type" value="Genomic_DNA"/>
</dbReference>
<feature type="coiled-coil region" evidence="3">
    <location>
        <begin position="108"/>
        <end position="136"/>
    </location>
</feature>
<dbReference type="PANTHER" id="PTHR16166">
    <property type="entry name" value="VACUOLAR PROTEIN SORTING-ASSOCIATED PROTEIN VPS13"/>
    <property type="match status" value="1"/>
</dbReference>
<keyword evidence="5" id="KW-1133">Transmembrane helix</keyword>
<feature type="transmembrane region" description="Helical" evidence="5">
    <location>
        <begin position="1977"/>
        <end position="1999"/>
    </location>
</feature>
<evidence type="ECO:0000256" key="4">
    <source>
        <dbReference type="SAM" id="MobiDB-lite"/>
    </source>
</evidence>
<keyword evidence="5" id="KW-0812">Transmembrane</keyword>
<comment type="caution">
    <text evidence="8">The sequence shown here is derived from an EMBL/GenBank/DDBJ whole genome shotgun (WGS) entry which is preliminary data.</text>
</comment>
<dbReference type="PANTHER" id="PTHR16166:SF93">
    <property type="entry name" value="INTERMEMBRANE LIPID TRANSFER PROTEIN VPS13"/>
    <property type="match status" value="1"/>
</dbReference>
<feature type="region of interest" description="Disordered" evidence="4">
    <location>
        <begin position="1703"/>
        <end position="1727"/>
    </location>
</feature>
<feature type="compositionally biased region" description="Low complexity" evidence="4">
    <location>
        <begin position="1710"/>
        <end position="1726"/>
    </location>
</feature>
<feature type="domain" description="Chorein N-terminal" evidence="6">
    <location>
        <begin position="2"/>
        <end position="1011"/>
    </location>
</feature>
<comment type="similarity">
    <text evidence="1">Belongs to the VPS13 family.</text>
</comment>
<keyword evidence="3" id="KW-0175">Coiled coil</keyword>
<dbReference type="InterPro" id="IPR026847">
    <property type="entry name" value="VPS13"/>
</dbReference>
<feature type="region of interest" description="Disordered" evidence="4">
    <location>
        <begin position="1762"/>
        <end position="1783"/>
    </location>
</feature>
<dbReference type="InterPro" id="IPR026854">
    <property type="entry name" value="VPS13_N"/>
</dbReference>
<evidence type="ECO:0000256" key="3">
    <source>
        <dbReference type="SAM" id="Coils"/>
    </source>
</evidence>
<evidence type="ECO:0000259" key="7">
    <source>
        <dbReference type="Pfam" id="PF25033"/>
    </source>
</evidence>
<accession>A0A8S3X148</accession>
<evidence type="ECO:0000259" key="6">
    <source>
        <dbReference type="Pfam" id="PF12624"/>
    </source>
</evidence>
<evidence type="ECO:0000256" key="5">
    <source>
        <dbReference type="SAM" id="Phobius"/>
    </source>
</evidence>
<feature type="compositionally biased region" description="Low complexity" evidence="4">
    <location>
        <begin position="1844"/>
        <end position="1857"/>
    </location>
</feature>
<keyword evidence="9" id="KW-1185">Reference proteome</keyword>
<dbReference type="GO" id="GO:0045053">
    <property type="term" value="P:protein retention in Golgi apparatus"/>
    <property type="evidence" value="ECO:0007669"/>
    <property type="project" value="TreeGrafter"/>
</dbReference>
<dbReference type="GO" id="GO:0006623">
    <property type="term" value="P:protein targeting to vacuole"/>
    <property type="evidence" value="ECO:0007669"/>
    <property type="project" value="TreeGrafter"/>
</dbReference>
<name>A0A8S3X148_PARAO</name>
<reference evidence="8" key="1">
    <citation type="submission" date="2021-04" db="EMBL/GenBank/DDBJ databases">
        <authorList>
            <person name="Tunstrom K."/>
        </authorList>
    </citation>
    <scope>NUCLEOTIDE SEQUENCE</scope>
</reference>
<gene>
    <name evidence="8" type="ORF">PAPOLLO_LOCUS12552</name>
</gene>
<keyword evidence="5" id="KW-0472">Membrane</keyword>
<dbReference type="InterPro" id="IPR056747">
    <property type="entry name" value="VPS13-like_M"/>
</dbReference>
<sequence>MVFESIVVDVLNRFLGDYVENLNRSQLKLGIWGGDVVLENLILKQNALEELNIPVQTVYGHLGKLVLKIPWKNLYGASVEASIERLFLIVNPLAEVKYDPEKEEKMALSAKQAELVRVEEAKKKEAQKDENKLDETFVEKLATQIIKNVQLKIKDIHIRYEDSITNPKAPFSFGITLHNISVYTTDENWKQTVIQEAVTKIFKILDMEGLAIYWNPDTEMYSKSEPQDIKTRLQNEIATKSSRPLSYKYALGPINATAKLKLNPKPEGDTPKFSIPKVILNLHMEQLVVSLTKAQYQDMMLLADSMDRMNKGAPYRKYRPNLKIYKGHYKQWWQFAYTCILEEEVRRRRRNWNWAHMLSHRQLCKDYANAYQCKLSNNGKVTTEQQSVIGQAERSLDLFNLVVIRQKIEMEVERLGKLEEEARKTRGWFGGWFSRGTSKDDELTEGTAIIKQFEKAMTPEEKEKLFRAIDYQENTAPLHLPVEYVAMESFFHLDRLQVTVNDVGEVLRACVDHVQLDMKQRPSANALRVDVQMQSFTVWGVKQGEFEPEMVTSPEVTKDVNLLNVVFETNPLDGKCDQRVKVLAQPLQIVYDAQTVIEIVNVFKPPSESTALTTLQEAAGNKLSDLKEKSSLGMQYAVQNHTFIDLDIDIAASYIIVPQSGMYRGNESCVVVKLGAISVKSEPRSEVLDVHKLYKEGLADEDILREITHHSYDKMALKLTEMQIVVATAKEEWHSAIVSEVGTPMHLLQPTNLVIQIHKCLITDDPRLPKIKVRGELEKIAVSISEDRLLTLCEILVSMPLPQSEETTQLKPSDSKASSLSLLKYLDPVEKQKRDTARSKQRKNEEQTVQLTEVEAFFIMKELILSVNRKTVDPSQVYDKFLVFSLKLLELTATQKTFTLEATVRLGAVNMQHHRTGFSTINMIETPEVQSIENVDSTDSAVTTNKYLFAVTYCNVDKKCPEFRSYYGSIEQLIELDFTTLRVLLHLQGLQEILIIVNEYQTRLQAIQSKVDRYANAGPLETIMEDEEFSVAKSKASISKPARRKQVESIQLKINVKIGAVEIGFETDRRPISIVKLQGAKAGLILKSSYTQVDCTIASIKVEDLNPETVHKEILKVLGGDVMNVQIVMYNLDQYPSVSDVNMSIEAQINCLRIVFLNWFVTSMLEFMNNFQSAQAAIIEAGSQAADAARANVASAYQNLTKLALRVRLAAPIVVVPENSTSRHALLIDLGRMTLNNNFVDLPVADVSNKVTVDELTLELEDMKLSCVVLKDNYQDVASERKLLRPTSFKLFVKRSLSQWYETLPDLDISGRMKTIAITVGHSDYKSIMKILNQNLQEGQKKAEETKAAQNVPKATSKAAVKTQISKVQVKASSTPATPTEDKKPRTTIKFAFTMDSFVIDLKNTIDLDSTLIGNDVDLARFCLALLSVKGRMFSDGSMHTSVLLVDCTLDDTRPGRGAKITRYLERRRDKKEPLVDQTEDADSIMEAHDKIRSMIDITYTMKNSDTFIDMRIFSFNLILAMDFLNKIAEFMTTGLAVDAPETPTDEVEVIKPSVDKSADTKKKASIATAPQTTEPQNNSMMTLNIKIEQPDIILVESLEQKKCDALVLNMEARLKVRRTAERMVAEGGISGLQLVLRALGRAGAARTLLAPAHVSLALSQPPGAGPHLDLAVSDIKLTVSPGQYRPRLLLAPGKCRWRSRTCRWRSRSRPTPAHNSTSPSTTSSSLCRPVSALTACCWRPASVAGVLARVAGALVAARRRPGTRPRRLRHQAHGVARSVPSPPAAGAWQVSLTLSQPPAAGLHLDIAVSDIKFTVSPGQCPPRLLLAPAKCRWRSRSCPPPARTSTSTSPTSSSPCRAPPAASPHLDLAVSDIKLTVSPGQCPLPACCWRPASVTGALAADRCRSAPRPRRLRHQAHRVSRSVPSPPAAGARQVSLALSQPPAAGPHLDLAVFDIKLTVSPGQCPLRLLTGSLTHLHFFISVLLLVLYALASHIIALLNRVVATMTSREEDNVEEENKAILYDNLWAIRPFRPNAYWFLKTEEAEEAINIDDVTNNEVAKPPTGEICLLSSPSIVVSLEMDIGNETISVLVMQASLSAQVKDWSSDLYIESTWAMQVSYYNIGRAMWEPLIEPVEVLKDSQYKHVPWELKMEVQLELSMTHFIFDKNEYSLEK</sequence>
<protein>
    <submittedName>
        <fullName evidence="8">(apollo) hypothetical protein</fullName>
    </submittedName>
</protein>
<dbReference type="Pfam" id="PF12624">
    <property type="entry name" value="VPS13_N"/>
    <property type="match status" value="1"/>
</dbReference>
<evidence type="ECO:0000256" key="1">
    <source>
        <dbReference type="ARBA" id="ARBA00006545"/>
    </source>
</evidence>
<feature type="region of interest" description="Disordered" evidence="4">
    <location>
        <begin position="1910"/>
        <end position="1931"/>
    </location>
</feature>
<evidence type="ECO:0000313" key="9">
    <source>
        <dbReference type="Proteomes" id="UP000691718"/>
    </source>
</evidence>
<dbReference type="Proteomes" id="UP000691718">
    <property type="component" value="Unassembled WGS sequence"/>
</dbReference>
<dbReference type="Pfam" id="PF25033">
    <property type="entry name" value="VPS13_M"/>
    <property type="match status" value="2"/>
</dbReference>
<feature type="compositionally biased region" description="Basic residues" evidence="4">
    <location>
        <begin position="1762"/>
        <end position="1773"/>
    </location>
</feature>